<evidence type="ECO:0000313" key="2">
    <source>
        <dbReference type="Proteomes" id="UP000663874"/>
    </source>
</evidence>
<feature type="non-terminal residue" evidence="1">
    <location>
        <position position="71"/>
    </location>
</feature>
<comment type="caution">
    <text evidence="1">The sequence shown here is derived from an EMBL/GenBank/DDBJ whole genome shotgun (WGS) entry which is preliminary data.</text>
</comment>
<dbReference type="EMBL" id="CAJOBE010039728">
    <property type="protein sequence ID" value="CAF4322136.1"/>
    <property type="molecule type" value="Genomic_DNA"/>
</dbReference>
<proteinExistence type="predicted"/>
<dbReference type="Proteomes" id="UP000663874">
    <property type="component" value="Unassembled WGS sequence"/>
</dbReference>
<reference evidence="1" key="1">
    <citation type="submission" date="2021-02" db="EMBL/GenBank/DDBJ databases">
        <authorList>
            <person name="Nowell W R."/>
        </authorList>
    </citation>
    <scope>NUCLEOTIDE SEQUENCE</scope>
</reference>
<evidence type="ECO:0000313" key="1">
    <source>
        <dbReference type="EMBL" id="CAF4322136.1"/>
    </source>
</evidence>
<sequence>MTTRRTRKWLYVKERKAKFAARQTTRAEILHVEEEGYIAPNTIDDEEQQTVDLTQTDIKSSVDIFSAQKRF</sequence>
<dbReference type="AlphaFoldDB" id="A0A820J600"/>
<name>A0A820J600_9BILA</name>
<gene>
    <name evidence="1" type="ORF">FNK824_LOCUS41381</name>
</gene>
<protein>
    <submittedName>
        <fullName evidence="1">Uncharacterized protein</fullName>
    </submittedName>
</protein>
<accession>A0A820J600</accession>
<organism evidence="1 2">
    <name type="scientific">Rotaria sordida</name>
    <dbReference type="NCBI Taxonomy" id="392033"/>
    <lineage>
        <taxon>Eukaryota</taxon>
        <taxon>Metazoa</taxon>
        <taxon>Spiralia</taxon>
        <taxon>Gnathifera</taxon>
        <taxon>Rotifera</taxon>
        <taxon>Eurotatoria</taxon>
        <taxon>Bdelloidea</taxon>
        <taxon>Philodinida</taxon>
        <taxon>Philodinidae</taxon>
        <taxon>Rotaria</taxon>
    </lineage>
</organism>